<proteinExistence type="predicted"/>
<evidence type="ECO:0000256" key="1">
    <source>
        <dbReference type="SAM" id="MobiDB-lite"/>
    </source>
</evidence>
<dbReference type="EMBL" id="KV426371">
    <property type="protein sequence ID" value="KZV81751.1"/>
    <property type="molecule type" value="Genomic_DNA"/>
</dbReference>
<gene>
    <name evidence="2" type="ORF">EXIGLDRAFT_368350</name>
</gene>
<accession>A0A165C3L8</accession>
<sequence length="165" mass="18831">MYKITSPRHARWLLREPCSSILVAALQMLLSPPRTPRARCLTRSRAPHALRADALPHARPALAVIPANYKRATWTPGLRAVACVTVVSRARRPWHQFLRWPSYFSVHRTLTFVTFVTSGKYWHRAQVFSRRTSQRTSLAAHARTARRGNGDSARDVTPKHVAYEI</sequence>
<evidence type="ECO:0000313" key="2">
    <source>
        <dbReference type="EMBL" id="KZV81751.1"/>
    </source>
</evidence>
<name>A0A165C3L8_EXIGL</name>
<organism evidence="2 3">
    <name type="scientific">Exidia glandulosa HHB12029</name>
    <dbReference type="NCBI Taxonomy" id="1314781"/>
    <lineage>
        <taxon>Eukaryota</taxon>
        <taxon>Fungi</taxon>
        <taxon>Dikarya</taxon>
        <taxon>Basidiomycota</taxon>
        <taxon>Agaricomycotina</taxon>
        <taxon>Agaricomycetes</taxon>
        <taxon>Auriculariales</taxon>
        <taxon>Exidiaceae</taxon>
        <taxon>Exidia</taxon>
    </lineage>
</organism>
<protein>
    <submittedName>
        <fullName evidence="2">Uncharacterized protein</fullName>
    </submittedName>
</protein>
<evidence type="ECO:0000313" key="3">
    <source>
        <dbReference type="Proteomes" id="UP000077266"/>
    </source>
</evidence>
<keyword evidence="3" id="KW-1185">Reference proteome</keyword>
<dbReference type="InParanoid" id="A0A165C3L8"/>
<dbReference type="AlphaFoldDB" id="A0A165C3L8"/>
<feature type="region of interest" description="Disordered" evidence="1">
    <location>
        <begin position="136"/>
        <end position="156"/>
    </location>
</feature>
<reference evidence="2 3" key="1">
    <citation type="journal article" date="2016" name="Mol. Biol. Evol.">
        <title>Comparative Genomics of Early-Diverging Mushroom-Forming Fungi Provides Insights into the Origins of Lignocellulose Decay Capabilities.</title>
        <authorList>
            <person name="Nagy L.G."/>
            <person name="Riley R."/>
            <person name="Tritt A."/>
            <person name="Adam C."/>
            <person name="Daum C."/>
            <person name="Floudas D."/>
            <person name="Sun H."/>
            <person name="Yadav J.S."/>
            <person name="Pangilinan J."/>
            <person name="Larsson K.H."/>
            <person name="Matsuura K."/>
            <person name="Barry K."/>
            <person name="Labutti K."/>
            <person name="Kuo R."/>
            <person name="Ohm R.A."/>
            <person name="Bhattacharya S.S."/>
            <person name="Shirouzu T."/>
            <person name="Yoshinaga Y."/>
            <person name="Martin F.M."/>
            <person name="Grigoriev I.V."/>
            <person name="Hibbett D.S."/>
        </authorList>
    </citation>
    <scope>NUCLEOTIDE SEQUENCE [LARGE SCALE GENOMIC DNA]</scope>
    <source>
        <strain evidence="2 3">HHB12029</strain>
    </source>
</reference>
<dbReference type="Proteomes" id="UP000077266">
    <property type="component" value="Unassembled WGS sequence"/>
</dbReference>